<dbReference type="RefSeq" id="WP_162335440.1">
    <property type="nucleotide sequence ID" value="NZ_CP048113.1"/>
</dbReference>
<dbReference type="InterPro" id="IPR056823">
    <property type="entry name" value="TEN-like_YD-shell"/>
</dbReference>
<protein>
    <recommendedName>
        <fullName evidence="6">Type IV secretion protein Rhs</fullName>
    </recommendedName>
</protein>
<feature type="domain" description="Teneurin-like YD-shell" evidence="3">
    <location>
        <begin position="350"/>
        <end position="447"/>
    </location>
</feature>
<dbReference type="Gene3D" id="2.180.10.10">
    <property type="entry name" value="RHS repeat-associated core"/>
    <property type="match status" value="3"/>
</dbReference>
<gene>
    <name evidence="4" type="ORF">GWR21_30325</name>
</gene>
<feature type="domain" description="DUF6531" evidence="2">
    <location>
        <begin position="215"/>
        <end position="286"/>
    </location>
</feature>
<evidence type="ECO:0000313" key="5">
    <source>
        <dbReference type="Proteomes" id="UP000476411"/>
    </source>
</evidence>
<dbReference type="InterPro" id="IPR006530">
    <property type="entry name" value="YD"/>
</dbReference>
<reference evidence="4 5" key="1">
    <citation type="submission" date="2020-01" db="EMBL/GenBank/DDBJ databases">
        <title>Complete genome sequence of Chitinophaga sp. H33E-04 isolated from quinoa roots.</title>
        <authorList>
            <person name="Weon H.-Y."/>
            <person name="Lee S.A."/>
        </authorList>
    </citation>
    <scope>NUCLEOTIDE SEQUENCE [LARGE SCALE GENOMIC DNA]</scope>
    <source>
        <strain evidence="4 5">H33E-04</strain>
    </source>
</reference>
<dbReference type="InterPro" id="IPR050708">
    <property type="entry name" value="T6SS_VgrG/RHS"/>
</dbReference>
<dbReference type="EMBL" id="CP048113">
    <property type="protein sequence ID" value="QHS63724.1"/>
    <property type="molecule type" value="Genomic_DNA"/>
</dbReference>
<name>A0A6B9ZQ67_9BACT</name>
<proteinExistence type="predicted"/>
<dbReference type="NCBIfam" id="TIGR01643">
    <property type="entry name" value="YD_repeat_2x"/>
    <property type="match status" value="3"/>
</dbReference>
<dbReference type="NCBIfam" id="TIGR03696">
    <property type="entry name" value="Rhs_assc_core"/>
    <property type="match status" value="1"/>
</dbReference>
<keyword evidence="5" id="KW-1185">Reference proteome</keyword>
<evidence type="ECO:0000259" key="2">
    <source>
        <dbReference type="Pfam" id="PF20148"/>
    </source>
</evidence>
<evidence type="ECO:0008006" key="6">
    <source>
        <dbReference type="Google" id="ProtNLM"/>
    </source>
</evidence>
<sequence>MLVSNKHFTPVIGLDIHIVILFGFPIPLPHPYIGFVMDPMDYIPFVGATTKVNHVPRGKSDTSGIIIILFHIPMGGPFLLTPMIGHDSVNFFGSKKVTVEGNLMTPAGHMLMTCNDIGIPLSLQPGKKLKPIPSMYLPTSFSIPLSFGKPVMVGGPYVPDWSGALLNLVASFGFGALMKGIGKLGKKALKRFNHALQKKIGSNKLSSFLCKKGFEPVDLVQGIVIYDGIDFTLQGPIPLIWSRSWNSDSPHTGTLGHGTHLRYDMQVLEYPEEDITAVLLGHGRSALFGQLAYAGESDFHRSENLTLTRTDIDRYELFDHQERLLYLFEQLQPGTGKYQLHAIKNEAGFAIRFFYDHSARLTAMTDSAGRQLKIKNDLNGCITAVTAHHRGQQRTLISYAYNAAGDLTAITDANGATTSIEYRDHLMIKKTDRGGQSFYWEYDNRKRCVHTWGDGGLLEGWIAYHPEEGYNDVTDALGNTTRYHYTADFLVTQITDALGYSRFYEYTEDFELYREIDEEGTLKGYVYDDRGNCIKVDQPDGSSYTFAYDDTGRMLVSKDPQGNTRSFVYYEDEKKKGLLHTVTDTATSMVTFYYNENNLLSHIINHKRHRTLLEYDDDHNLSLLVSPDGGRSTWEYDNWGQCMITRNPLGQARYFKYDALGRVTDLILPDGNEIKLQYNAYEEVIWLKDKHRELRFDYTPMGRLKLREENGVKQHFLYNRNEQLTALINEHGEKYSFTRNNRGDIIGETGFDGQQKRYELDATGKILKMIRPGKRWSDYEYDVNGRLTRAEHSDGCWQTFTYDRNGRVIEAVNEHSTVRIERDPMGNVLREWQNGHVVSATYDRLGQRSGIQSSLGADISLERNIMGHVTATHARMGESEDPWDVYILRNHLGMEIERSLPGGVKSSWIFDDAGMPAAHFVDSNAREMRRRHYRWDANHQLKQIVDGISKGVVKFGQDDFSNLAWAQYEDGQYDYRLPDKVGNLYRSQLRKDRKYGAGGQLLEAANARFMYDEEGNLTRKIAAGGKIWEYEWYGTGMLKQVVRPDGKTVAFRYDALGRRIEKIYQDKIFRFVWDSDVLLHEWSYAVKDRPVITIDELGNIRQGSPEPVPPETLVTWVFNEGTFVPAARIAGNEQYSVITDHLGTPCEVYDARGERVWNCELDVYGNVRRLTGDKQLIPFRYQGQYDDAETGLYYNRFRYYSPEEGGYISQDPSGLNGGMRLYGYVNTTDYVDPMGLIPVPPQGPVTPLKSPPTDAMMRARADELAEMYGSSKGWKTVAVAHAIDPKTGDHFLVISASDNHLRPVIREDAIDASKGEMRAHGKGHAEVTAINFAEGKGLKVESVAASRPICGNCEDFIKKKGVRPASDLKSALTGASTCK</sequence>
<evidence type="ECO:0000313" key="4">
    <source>
        <dbReference type="EMBL" id="QHS63724.1"/>
    </source>
</evidence>
<dbReference type="CDD" id="cd14740">
    <property type="entry name" value="PAAR_4"/>
    <property type="match status" value="1"/>
</dbReference>
<evidence type="ECO:0000256" key="1">
    <source>
        <dbReference type="ARBA" id="ARBA00022737"/>
    </source>
</evidence>
<accession>A0A6B9ZQ67</accession>
<dbReference type="InterPro" id="IPR045351">
    <property type="entry name" value="DUF6531"/>
</dbReference>
<feature type="domain" description="Teneurin-like YD-shell" evidence="3">
    <location>
        <begin position="479"/>
        <end position="648"/>
    </location>
</feature>
<feature type="domain" description="Teneurin-like YD-shell" evidence="3">
    <location>
        <begin position="972"/>
        <end position="1211"/>
    </location>
</feature>
<dbReference type="KEGG" id="chih:GWR21_30325"/>
<dbReference type="InterPro" id="IPR022385">
    <property type="entry name" value="Rhs_assc_core"/>
</dbReference>
<dbReference type="PANTHER" id="PTHR32305:SF15">
    <property type="entry name" value="PROTEIN RHSA-RELATED"/>
    <property type="match status" value="1"/>
</dbReference>
<dbReference type="Pfam" id="PF20148">
    <property type="entry name" value="DUF6531"/>
    <property type="match status" value="1"/>
</dbReference>
<dbReference type="Pfam" id="PF25023">
    <property type="entry name" value="TEN_YD-shell"/>
    <property type="match status" value="3"/>
</dbReference>
<keyword evidence="1" id="KW-0677">Repeat</keyword>
<organism evidence="4 5">
    <name type="scientific">Chitinophaga agri</name>
    <dbReference type="NCBI Taxonomy" id="2703787"/>
    <lineage>
        <taxon>Bacteria</taxon>
        <taxon>Pseudomonadati</taxon>
        <taxon>Bacteroidota</taxon>
        <taxon>Chitinophagia</taxon>
        <taxon>Chitinophagales</taxon>
        <taxon>Chitinophagaceae</taxon>
        <taxon>Chitinophaga</taxon>
    </lineage>
</organism>
<dbReference type="PANTHER" id="PTHR32305">
    <property type="match status" value="1"/>
</dbReference>
<evidence type="ECO:0000259" key="3">
    <source>
        <dbReference type="Pfam" id="PF25023"/>
    </source>
</evidence>
<dbReference type="Proteomes" id="UP000476411">
    <property type="component" value="Chromosome"/>
</dbReference>